<protein>
    <submittedName>
        <fullName evidence="1">Uncharacterized protein</fullName>
    </submittedName>
</protein>
<organism evidence="1 2">
    <name type="scientific">Acacia crassicarpa</name>
    <name type="common">northern wattle</name>
    <dbReference type="NCBI Taxonomy" id="499986"/>
    <lineage>
        <taxon>Eukaryota</taxon>
        <taxon>Viridiplantae</taxon>
        <taxon>Streptophyta</taxon>
        <taxon>Embryophyta</taxon>
        <taxon>Tracheophyta</taxon>
        <taxon>Spermatophyta</taxon>
        <taxon>Magnoliopsida</taxon>
        <taxon>eudicotyledons</taxon>
        <taxon>Gunneridae</taxon>
        <taxon>Pentapetalae</taxon>
        <taxon>rosids</taxon>
        <taxon>fabids</taxon>
        <taxon>Fabales</taxon>
        <taxon>Fabaceae</taxon>
        <taxon>Caesalpinioideae</taxon>
        <taxon>mimosoid clade</taxon>
        <taxon>Acacieae</taxon>
        <taxon>Acacia</taxon>
    </lineage>
</organism>
<comment type="caution">
    <text evidence="1">The sequence shown here is derived from an EMBL/GenBank/DDBJ whole genome shotgun (WGS) entry which is preliminary data.</text>
</comment>
<sequence>MDSASSLSKKTSSELAREHLIAISKASADTTLDLNSLSQSQKVDGIAVTNSDEDDKFRSELISIAYTESPDMKI</sequence>
<dbReference type="Proteomes" id="UP001293593">
    <property type="component" value="Unassembled WGS sequence"/>
</dbReference>
<dbReference type="EMBL" id="JAWXYG010000010">
    <property type="protein sequence ID" value="KAK4260268.1"/>
    <property type="molecule type" value="Genomic_DNA"/>
</dbReference>
<evidence type="ECO:0000313" key="1">
    <source>
        <dbReference type="EMBL" id="KAK4260268.1"/>
    </source>
</evidence>
<dbReference type="PANTHER" id="PTHR35282:SF2">
    <property type="entry name" value="F5D14.24 PROTEIN"/>
    <property type="match status" value="1"/>
</dbReference>
<reference evidence="1" key="1">
    <citation type="submission" date="2023-10" db="EMBL/GenBank/DDBJ databases">
        <title>Chromosome-level genome of the transformable northern wattle, Acacia crassicarpa.</title>
        <authorList>
            <person name="Massaro I."/>
            <person name="Sinha N.R."/>
            <person name="Poethig S."/>
            <person name="Leichty A.R."/>
        </authorList>
    </citation>
    <scope>NUCLEOTIDE SEQUENCE</scope>
    <source>
        <strain evidence="1">Acra3RX</strain>
        <tissue evidence="1">Leaf</tissue>
    </source>
</reference>
<evidence type="ECO:0000313" key="2">
    <source>
        <dbReference type="Proteomes" id="UP001293593"/>
    </source>
</evidence>
<gene>
    <name evidence="1" type="ORF">QN277_003410</name>
</gene>
<dbReference type="Pfam" id="PF21737">
    <property type="entry name" value="DUF6865"/>
    <property type="match status" value="1"/>
</dbReference>
<accession>A0AAE1IZE3</accession>
<name>A0AAE1IZE3_9FABA</name>
<keyword evidence="2" id="KW-1185">Reference proteome</keyword>
<dbReference type="AlphaFoldDB" id="A0AAE1IZE3"/>
<dbReference type="PANTHER" id="PTHR35282">
    <property type="entry name" value="F5D14.24 PROTEIN"/>
    <property type="match status" value="1"/>
</dbReference>
<dbReference type="InterPro" id="IPR049198">
    <property type="entry name" value="DUF6865"/>
</dbReference>
<proteinExistence type="predicted"/>